<keyword evidence="1" id="KW-0472">Membrane</keyword>
<dbReference type="EMBL" id="FMYP01000005">
    <property type="protein sequence ID" value="SDB86850.1"/>
    <property type="molecule type" value="Genomic_DNA"/>
</dbReference>
<evidence type="ECO:0000313" key="3">
    <source>
        <dbReference type="Proteomes" id="UP000199452"/>
    </source>
</evidence>
<gene>
    <name evidence="2" type="ORF">SAMN05216323_100525</name>
</gene>
<dbReference type="Proteomes" id="UP000199452">
    <property type="component" value="Unassembled WGS sequence"/>
</dbReference>
<keyword evidence="3" id="KW-1185">Reference proteome</keyword>
<name>A0A1G6GXS1_9BACT</name>
<keyword evidence="1" id="KW-0812">Transmembrane</keyword>
<proteinExistence type="predicted"/>
<dbReference type="AlphaFoldDB" id="A0A1G6GXS1"/>
<protein>
    <submittedName>
        <fullName evidence="2">Uncharacterized protein</fullName>
    </submittedName>
</protein>
<feature type="transmembrane region" description="Helical" evidence="1">
    <location>
        <begin position="12"/>
        <end position="33"/>
    </location>
</feature>
<evidence type="ECO:0000313" key="2">
    <source>
        <dbReference type="EMBL" id="SDB86850.1"/>
    </source>
</evidence>
<dbReference type="STRING" id="1640674.SAMN05216323_100525"/>
<sequence>MNDSISQLHILLNMFYSAFILLCIEYILSSFGLGVNNSVIMG</sequence>
<reference evidence="2 3" key="1">
    <citation type="submission" date="2016-09" db="EMBL/GenBank/DDBJ databases">
        <authorList>
            <person name="Capua I."/>
            <person name="De Benedictis P."/>
            <person name="Joannis T."/>
            <person name="Lombin L.H."/>
            <person name="Cattoli G."/>
        </authorList>
    </citation>
    <scope>NUCLEOTIDE SEQUENCE [LARGE SCALE GENOMIC DNA]</scope>
    <source>
        <strain evidence="2 3">A7P-90m</strain>
    </source>
</reference>
<evidence type="ECO:0000256" key="1">
    <source>
        <dbReference type="SAM" id="Phobius"/>
    </source>
</evidence>
<organism evidence="2 3">
    <name type="scientific">Williamwhitmania taraxaci</name>
    <dbReference type="NCBI Taxonomy" id="1640674"/>
    <lineage>
        <taxon>Bacteria</taxon>
        <taxon>Pseudomonadati</taxon>
        <taxon>Bacteroidota</taxon>
        <taxon>Bacteroidia</taxon>
        <taxon>Bacteroidales</taxon>
        <taxon>Williamwhitmaniaceae</taxon>
        <taxon>Williamwhitmania</taxon>
    </lineage>
</organism>
<accession>A0A1G6GXS1</accession>
<keyword evidence="1" id="KW-1133">Transmembrane helix</keyword>